<feature type="transmembrane region" description="Helical" evidence="1">
    <location>
        <begin position="21"/>
        <end position="44"/>
    </location>
</feature>
<dbReference type="EMBL" id="JAWXYB010000018">
    <property type="protein sequence ID" value="MDX5932932.1"/>
    <property type="molecule type" value="Genomic_DNA"/>
</dbReference>
<organism evidence="2 3">
    <name type="scientific">Acidiphilium acidophilum</name>
    <name type="common">Thiobacillus acidophilus</name>
    <dbReference type="NCBI Taxonomy" id="76588"/>
    <lineage>
        <taxon>Bacteria</taxon>
        <taxon>Pseudomonadati</taxon>
        <taxon>Pseudomonadota</taxon>
        <taxon>Alphaproteobacteria</taxon>
        <taxon>Acetobacterales</taxon>
        <taxon>Acidocellaceae</taxon>
        <taxon>Acidiphilium</taxon>
    </lineage>
</organism>
<comment type="caution">
    <text evidence="2">The sequence shown here is derived from an EMBL/GenBank/DDBJ whole genome shotgun (WGS) entry which is preliminary data.</text>
</comment>
<reference evidence="2 3" key="1">
    <citation type="submission" date="2023-11" db="EMBL/GenBank/DDBJ databases">
        <title>MicrobeMod: A computational toolkit for identifying prokaryotic methylation and restriction-modification with nanopore sequencing.</title>
        <authorList>
            <person name="Crits-Christoph A."/>
            <person name="Kang S.C."/>
            <person name="Lee H."/>
            <person name="Ostrov N."/>
        </authorList>
    </citation>
    <scope>NUCLEOTIDE SEQUENCE [LARGE SCALE GENOMIC DNA]</scope>
    <source>
        <strain evidence="2 3">DSMZ 700</strain>
    </source>
</reference>
<dbReference type="Proteomes" id="UP001279553">
    <property type="component" value="Unassembled WGS sequence"/>
</dbReference>
<name>A0AAW9DXB2_ACIAO</name>
<sequence length="45" mass="4813">MPDRDEPKSPAPNGPLGPARGLLLAIVLGLVFWALVAIAVYIWLT</sequence>
<keyword evidence="1" id="KW-1133">Transmembrane helix</keyword>
<evidence type="ECO:0000256" key="1">
    <source>
        <dbReference type="SAM" id="Phobius"/>
    </source>
</evidence>
<gene>
    <name evidence="2" type="ORF">SIL87_19450</name>
</gene>
<keyword evidence="1" id="KW-0812">Transmembrane</keyword>
<protein>
    <submittedName>
        <fullName evidence="2">Uncharacterized protein</fullName>
    </submittedName>
</protein>
<accession>A0AAW9DXB2</accession>
<keyword evidence="1" id="KW-0472">Membrane</keyword>
<dbReference type="RefSeq" id="WP_319615788.1">
    <property type="nucleotide sequence ID" value="NZ_JAWXYB010000018.1"/>
</dbReference>
<evidence type="ECO:0000313" key="3">
    <source>
        <dbReference type="Proteomes" id="UP001279553"/>
    </source>
</evidence>
<dbReference type="AlphaFoldDB" id="A0AAW9DXB2"/>
<proteinExistence type="predicted"/>
<keyword evidence="3" id="KW-1185">Reference proteome</keyword>
<evidence type="ECO:0000313" key="2">
    <source>
        <dbReference type="EMBL" id="MDX5932932.1"/>
    </source>
</evidence>